<name>A0AAN6XIQ5_9PEZI</name>
<dbReference type="Pfam" id="PF20150">
    <property type="entry name" value="2EXR"/>
    <property type="match status" value="1"/>
</dbReference>
<reference evidence="2" key="1">
    <citation type="journal article" date="2023" name="Mol. Phylogenet. Evol.">
        <title>Genome-scale phylogeny and comparative genomics of the fungal order Sordariales.</title>
        <authorList>
            <person name="Hensen N."/>
            <person name="Bonometti L."/>
            <person name="Westerberg I."/>
            <person name="Brannstrom I.O."/>
            <person name="Guillou S."/>
            <person name="Cros-Aarteil S."/>
            <person name="Calhoun S."/>
            <person name="Haridas S."/>
            <person name="Kuo A."/>
            <person name="Mondo S."/>
            <person name="Pangilinan J."/>
            <person name="Riley R."/>
            <person name="LaButti K."/>
            <person name="Andreopoulos B."/>
            <person name="Lipzen A."/>
            <person name="Chen C."/>
            <person name="Yan M."/>
            <person name="Daum C."/>
            <person name="Ng V."/>
            <person name="Clum A."/>
            <person name="Steindorff A."/>
            <person name="Ohm R.A."/>
            <person name="Martin F."/>
            <person name="Silar P."/>
            <person name="Natvig D.O."/>
            <person name="Lalanne C."/>
            <person name="Gautier V."/>
            <person name="Ament-Velasquez S.L."/>
            <person name="Kruys A."/>
            <person name="Hutchinson M.I."/>
            <person name="Powell A.J."/>
            <person name="Barry K."/>
            <person name="Miller A.N."/>
            <person name="Grigoriev I.V."/>
            <person name="Debuchy R."/>
            <person name="Gladieux P."/>
            <person name="Hiltunen Thoren M."/>
            <person name="Johannesson H."/>
        </authorList>
    </citation>
    <scope>NUCLEOTIDE SEQUENCE</scope>
    <source>
        <strain evidence="2">CBS 315.58</strain>
    </source>
</reference>
<comment type="caution">
    <text evidence="2">The sequence shown here is derived from an EMBL/GenBank/DDBJ whole genome shotgun (WGS) entry which is preliminary data.</text>
</comment>
<proteinExistence type="predicted"/>
<dbReference type="EMBL" id="MU863908">
    <property type="protein sequence ID" value="KAK4201349.1"/>
    <property type="molecule type" value="Genomic_DNA"/>
</dbReference>
<evidence type="ECO:0000313" key="3">
    <source>
        <dbReference type="Proteomes" id="UP001303160"/>
    </source>
</evidence>
<dbReference type="Proteomes" id="UP001303160">
    <property type="component" value="Unassembled WGS sequence"/>
</dbReference>
<gene>
    <name evidence="2" type="ORF">QBC40DRAFT_278356</name>
</gene>
<dbReference type="PANTHER" id="PTHR35910">
    <property type="entry name" value="2EXR DOMAIN-CONTAINING PROTEIN"/>
    <property type="match status" value="1"/>
</dbReference>
<accession>A0AAN6XIQ5</accession>
<dbReference type="PANTHER" id="PTHR35910:SF1">
    <property type="entry name" value="2EXR DOMAIN-CONTAINING PROTEIN"/>
    <property type="match status" value="1"/>
</dbReference>
<reference evidence="2" key="2">
    <citation type="submission" date="2023-05" db="EMBL/GenBank/DDBJ databases">
        <authorList>
            <consortium name="Lawrence Berkeley National Laboratory"/>
            <person name="Steindorff A."/>
            <person name="Hensen N."/>
            <person name="Bonometti L."/>
            <person name="Westerberg I."/>
            <person name="Brannstrom I.O."/>
            <person name="Guillou S."/>
            <person name="Cros-Aarteil S."/>
            <person name="Calhoun S."/>
            <person name="Haridas S."/>
            <person name="Kuo A."/>
            <person name="Mondo S."/>
            <person name="Pangilinan J."/>
            <person name="Riley R."/>
            <person name="Labutti K."/>
            <person name="Andreopoulos B."/>
            <person name="Lipzen A."/>
            <person name="Chen C."/>
            <person name="Yanf M."/>
            <person name="Daum C."/>
            <person name="Ng V."/>
            <person name="Clum A."/>
            <person name="Ohm R."/>
            <person name="Martin F."/>
            <person name="Silar P."/>
            <person name="Natvig D."/>
            <person name="Lalanne C."/>
            <person name="Gautier V."/>
            <person name="Ament-Velasquez S.L."/>
            <person name="Kruys A."/>
            <person name="Hutchinson M.I."/>
            <person name="Powell A.J."/>
            <person name="Barry K."/>
            <person name="Miller A.N."/>
            <person name="Grigoriev I.V."/>
            <person name="Debuchy R."/>
            <person name="Gladieux P."/>
            <person name="Thoren M.H."/>
            <person name="Johannesson H."/>
        </authorList>
    </citation>
    <scope>NUCLEOTIDE SEQUENCE</scope>
    <source>
        <strain evidence="2">CBS 315.58</strain>
    </source>
</reference>
<feature type="domain" description="2EXR" evidence="1">
    <location>
        <begin position="5"/>
        <end position="147"/>
    </location>
</feature>
<dbReference type="AlphaFoldDB" id="A0AAN6XIQ5"/>
<evidence type="ECO:0000259" key="1">
    <source>
        <dbReference type="Pfam" id="PF20150"/>
    </source>
</evidence>
<dbReference type="InterPro" id="IPR045518">
    <property type="entry name" value="2EXR"/>
</dbReference>
<keyword evidence="3" id="KW-1185">Reference proteome</keyword>
<evidence type="ECO:0000313" key="2">
    <source>
        <dbReference type="EMBL" id="KAK4201349.1"/>
    </source>
</evidence>
<protein>
    <recommendedName>
        <fullName evidence="1">2EXR domain-containing protein</fullName>
    </recommendedName>
</protein>
<sequence>MAVTFPLFAHLPWELRNLIWESAIRPDIPGAHIFTVSDNATTECGDSTEFEHHQTACQPRSVQTNTGHLRTVFHANWAQQNSSTYLIDSGLWMACRESRTAIERHFRRKQDKLLAWGPAAGSDGPSQFASESSTKRQVVFCPTQDLLILQSSNLTPFRWAKKGVLDLQTPTYEKPLRSCSFWTELQKTPGERHIAIPYNPAWDTMCLDWDELEGFVEFLLEASTSAPVHLWFIDYRLKRRIRVPTEEQLEAKGDCEKPREFHGSDCRYVEVSDKDGGSFQDGEWSDGFKKSRWHPLNNETRYYRNGVRGCVRRARSLICPDAASMQIGILACESV</sequence>
<organism evidence="2 3">
    <name type="scientific">Triangularia verruculosa</name>
    <dbReference type="NCBI Taxonomy" id="2587418"/>
    <lineage>
        <taxon>Eukaryota</taxon>
        <taxon>Fungi</taxon>
        <taxon>Dikarya</taxon>
        <taxon>Ascomycota</taxon>
        <taxon>Pezizomycotina</taxon>
        <taxon>Sordariomycetes</taxon>
        <taxon>Sordariomycetidae</taxon>
        <taxon>Sordariales</taxon>
        <taxon>Podosporaceae</taxon>
        <taxon>Triangularia</taxon>
    </lineage>
</organism>